<gene>
    <name evidence="3" type="ORF">FHG66_17915</name>
</gene>
<organism evidence="3 4">
    <name type="scientific">Rubellimicrobium rubrum</name>
    <dbReference type="NCBI Taxonomy" id="2585369"/>
    <lineage>
        <taxon>Bacteria</taxon>
        <taxon>Pseudomonadati</taxon>
        <taxon>Pseudomonadota</taxon>
        <taxon>Alphaproteobacteria</taxon>
        <taxon>Rhodobacterales</taxon>
        <taxon>Roseobacteraceae</taxon>
        <taxon>Rubellimicrobium</taxon>
    </lineage>
</organism>
<dbReference type="Pfam" id="PF00248">
    <property type="entry name" value="Aldo_ket_red"/>
    <property type="match status" value="1"/>
</dbReference>
<keyword evidence="4" id="KW-1185">Reference proteome</keyword>
<comment type="caution">
    <text evidence="3">The sequence shown here is derived from an EMBL/GenBank/DDBJ whole genome shotgun (WGS) entry which is preliminary data.</text>
</comment>
<dbReference type="FunFam" id="3.20.20.100:FF:000004">
    <property type="entry name" value="Oxidoreductase, aldo/keto reductase"/>
    <property type="match status" value="1"/>
</dbReference>
<dbReference type="InterPro" id="IPR036812">
    <property type="entry name" value="NAD(P)_OxRdtase_dom_sf"/>
</dbReference>
<dbReference type="Proteomes" id="UP000305887">
    <property type="component" value="Unassembled WGS sequence"/>
</dbReference>
<proteinExistence type="predicted"/>
<dbReference type="GO" id="GO:0016491">
    <property type="term" value="F:oxidoreductase activity"/>
    <property type="evidence" value="ECO:0007669"/>
    <property type="project" value="UniProtKB-KW"/>
</dbReference>
<dbReference type="OrthoDB" id="9803483at2"/>
<keyword evidence="1" id="KW-0560">Oxidoreductase</keyword>
<protein>
    <submittedName>
        <fullName evidence="3">Aldo/keto reductase</fullName>
    </submittedName>
</protein>
<feature type="domain" description="NADP-dependent oxidoreductase" evidence="2">
    <location>
        <begin position="16"/>
        <end position="318"/>
    </location>
</feature>
<dbReference type="PANTHER" id="PTHR43364">
    <property type="entry name" value="NADH-SPECIFIC METHYLGLYOXAL REDUCTASE-RELATED"/>
    <property type="match status" value="1"/>
</dbReference>
<dbReference type="Gene3D" id="3.20.20.100">
    <property type="entry name" value="NADP-dependent oxidoreductase domain"/>
    <property type="match status" value="1"/>
</dbReference>
<dbReference type="PANTHER" id="PTHR43364:SF4">
    <property type="entry name" value="NAD(P)-LINKED OXIDOREDUCTASE SUPERFAMILY PROTEIN"/>
    <property type="match status" value="1"/>
</dbReference>
<dbReference type="RefSeq" id="WP_139078419.1">
    <property type="nucleotide sequence ID" value="NZ_VDFU01000031.1"/>
</dbReference>
<dbReference type="SUPFAM" id="SSF51430">
    <property type="entry name" value="NAD(P)-linked oxidoreductase"/>
    <property type="match status" value="1"/>
</dbReference>
<dbReference type="CDD" id="cd19081">
    <property type="entry name" value="AKR_AKR9C1"/>
    <property type="match status" value="1"/>
</dbReference>
<dbReference type="InterPro" id="IPR023210">
    <property type="entry name" value="NADP_OxRdtase_dom"/>
</dbReference>
<evidence type="ECO:0000313" key="4">
    <source>
        <dbReference type="Proteomes" id="UP000305887"/>
    </source>
</evidence>
<dbReference type="GO" id="GO:0005829">
    <property type="term" value="C:cytosol"/>
    <property type="evidence" value="ECO:0007669"/>
    <property type="project" value="TreeGrafter"/>
</dbReference>
<dbReference type="AlphaFoldDB" id="A0A5C4MS17"/>
<sequence length="343" mass="37278">MQLRQMGHSGTAVTTLCLGTMTFGAESSEEASFRMMDDYAAAGGNFIDTADVYSAGLSEQIVGRWLKARPTEAAQMVVATKGRFPMGSGPNDLGLSRRHLTRALDDSLRRIGVDHVDLYQVHAWDALTPLEETLRFLDDAIRAGKIGAYGVSNYLGWQITKAVHLAKAHHWAPPVTLQPQYNLLARDIEHEIVPACLDAGIGLLPWSPLGGGWLTGKYRRDQTPTGTTRLGEDPNRGVEAFGPRNAQERTWNIIAALEEIGTTRGVSMAEVALAWLVQKPAVTSVILGARTPEQLAENLKAANLTLASEEMSRLDAASEPIVGDYPYGAKGIAQRHRRIEGGR</sequence>
<name>A0A5C4MS17_9RHOB</name>
<dbReference type="InterPro" id="IPR050523">
    <property type="entry name" value="AKR_Detox_Biosynth"/>
</dbReference>
<evidence type="ECO:0000313" key="3">
    <source>
        <dbReference type="EMBL" id="TNC46868.1"/>
    </source>
</evidence>
<evidence type="ECO:0000259" key="2">
    <source>
        <dbReference type="Pfam" id="PF00248"/>
    </source>
</evidence>
<accession>A0A5C4MS17</accession>
<dbReference type="EMBL" id="VDFU01000031">
    <property type="protein sequence ID" value="TNC46868.1"/>
    <property type="molecule type" value="Genomic_DNA"/>
</dbReference>
<reference evidence="3 4" key="1">
    <citation type="submission" date="2019-06" db="EMBL/GenBank/DDBJ databases">
        <title>YIM 131921 draft genome.</title>
        <authorList>
            <person name="Jiang L."/>
        </authorList>
    </citation>
    <scope>NUCLEOTIDE SEQUENCE [LARGE SCALE GENOMIC DNA]</scope>
    <source>
        <strain evidence="3 4">YIM 131921</strain>
    </source>
</reference>
<evidence type="ECO:0000256" key="1">
    <source>
        <dbReference type="ARBA" id="ARBA00023002"/>
    </source>
</evidence>